<protein>
    <submittedName>
        <fullName evidence="9">DNA repair protein RadC</fullName>
    </submittedName>
</protein>
<dbReference type="GO" id="GO:0006508">
    <property type="term" value="P:proteolysis"/>
    <property type="evidence" value="ECO:0007669"/>
    <property type="project" value="UniProtKB-KW"/>
</dbReference>
<dbReference type="NCBIfam" id="NF000642">
    <property type="entry name" value="PRK00024.1"/>
    <property type="match status" value="1"/>
</dbReference>
<keyword evidence="4" id="KW-0862">Zinc</keyword>
<keyword evidence="1" id="KW-0645">Protease</keyword>
<feature type="compositionally biased region" description="Basic and acidic residues" evidence="7">
    <location>
        <begin position="17"/>
        <end position="28"/>
    </location>
</feature>
<dbReference type="PANTHER" id="PTHR30471:SF3">
    <property type="entry name" value="UPF0758 PROTEIN YEES-RELATED"/>
    <property type="match status" value="1"/>
</dbReference>
<dbReference type="PROSITE" id="PS50249">
    <property type="entry name" value="MPN"/>
    <property type="match status" value="1"/>
</dbReference>
<dbReference type="OrthoDB" id="9804482at2"/>
<organism evidence="9 10">
    <name type="scientific">Parasphaerochaeta coccoides (strain ATCC BAA-1237 / DSM 17374 / SPN1)</name>
    <name type="common">Sphaerochaeta coccoides</name>
    <dbReference type="NCBI Taxonomy" id="760011"/>
    <lineage>
        <taxon>Bacteria</taxon>
        <taxon>Pseudomonadati</taxon>
        <taxon>Spirochaetota</taxon>
        <taxon>Spirochaetia</taxon>
        <taxon>Spirochaetales</taxon>
        <taxon>Sphaerochaetaceae</taxon>
        <taxon>Parasphaerochaeta</taxon>
    </lineage>
</organism>
<dbReference type="InterPro" id="IPR037518">
    <property type="entry name" value="MPN"/>
</dbReference>
<evidence type="ECO:0000313" key="10">
    <source>
        <dbReference type="Proteomes" id="UP000007939"/>
    </source>
</evidence>
<evidence type="ECO:0000256" key="5">
    <source>
        <dbReference type="ARBA" id="ARBA00023049"/>
    </source>
</evidence>
<dbReference type="NCBIfam" id="TIGR00608">
    <property type="entry name" value="radc"/>
    <property type="match status" value="1"/>
</dbReference>
<dbReference type="RefSeq" id="WP_013740017.1">
    <property type="nucleotide sequence ID" value="NC_015436.1"/>
</dbReference>
<dbReference type="Proteomes" id="UP000007939">
    <property type="component" value="Chromosome"/>
</dbReference>
<feature type="region of interest" description="Disordered" evidence="7">
    <location>
        <begin position="1"/>
        <end position="31"/>
    </location>
</feature>
<dbReference type="EMBL" id="CP002659">
    <property type="protein sequence ID" value="AEC02622.1"/>
    <property type="molecule type" value="Genomic_DNA"/>
</dbReference>
<evidence type="ECO:0000256" key="4">
    <source>
        <dbReference type="ARBA" id="ARBA00022833"/>
    </source>
</evidence>
<dbReference type="SUPFAM" id="SSF102712">
    <property type="entry name" value="JAB1/MPN domain"/>
    <property type="match status" value="1"/>
</dbReference>
<keyword evidence="2" id="KW-0479">Metal-binding</keyword>
<dbReference type="STRING" id="760011.Spico_1418"/>
<dbReference type="AlphaFoldDB" id="F4GI24"/>
<dbReference type="GO" id="GO:0008237">
    <property type="term" value="F:metallopeptidase activity"/>
    <property type="evidence" value="ECO:0007669"/>
    <property type="project" value="UniProtKB-KW"/>
</dbReference>
<dbReference type="PROSITE" id="PS01302">
    <property type="entry name" value="UPF0758"/>
    <property type="match status" value="1"/>
</dbReference>
<dbReference type="InterPro" id="IPR001405">
    <property type="entry name" value="UPF0758"/>
</dbReference>
<dbReference type="PANTHER" id="PTHR30471">
    <property type="entry name" value="DNA REPAIR PROTEIN RADC"/>
    <property type="match status" value="1"/>
</dbReference>
<evidence type="ECO:0000256" key="2">
    <source>
        <dbReference type="ARBA" id="ARBA00022723"/>
    </source>
</evidence>
<accession>F4GI24</accession>
<dbReference type="Gene3D" id="3.40.140.10">
    <property type="entry name" value="Cytidine Deaminase, domain 2"/>
    <property type="match status" value="1"/>
</dbReference>
<sequence>MKYSSNHADSSTIIKEMPVEDRPREKMMTRGATSLSDRELVMILLGSGSRKRPVCTLANDLLEILDRTDNPSMETLLTIKGMGQAKAAVICAAWELGRRKPPKRRIFIQSPPDVYPLIRHYADRTREHFICVALNGAHEVISVDVVSIGLVNRTLVHPREVFALPMKNRAVAVIVAHNHPSGNLTPSPEDLDVTHRLKIAGDVVGINVLDHLIFSEESFYSLLEGGEF</sequence>
<dbReference type="InterPro" id="IPR020891">
    <property type="entry name" value="UPF0758_CS"/>
</dbReference>
<evidence type="ECO:0000256" key="6">
    <source>
        <dbReference type="RuleBase" id="RU003797"/>
    </source>
</evidence>
<dbReference type="KEGG" id="scc:Spico_1418"/>
<dbReference type="GO" id="GO:0046872">
    <property type="term" value="F:metal ion binding"/>
    <property type="evidence" value="ECO:0007669"/>
    <property type="project" value="UniProtKB-KW"/>
</dbReference>
<evidence type="ECO:0000256" key="7">
    <source>
        <dbReference type="SAM" id="MobiDB-lite"/>
    </source>
</evidence>
<evidence type="ECO:0000256" key="1">
    <source>
        <dbReference type="ARBA" id="ARBA00022670"/>
    </source>
</evidence>
<dbReference type="InterPro" id="IPR046778">
    <property type="entry name" value="UPF0758_N"/>
</dbReference>
<dbReference type="InterPro" id="IPR025657">
    <property type="entry name" value="RadC_JAB"/>
</dbReference>
<dbReference type="Pfam" id="PF04002">
    <property type="entry name" value="RadC"/>
    <property type="match status" value="1"/>
</dbReference>
<evidence type="ECO:0000313" key="9">
    <source>
        <dbReference type="EMBL" id="AEC02622.1"/>
    </source>
</evidence>
<evidence type="ECO:0000259" key="8">
    <source>
        <dbReference type="PROSITE" id="PS50249"/>
    </source>
</evidence>
<reference evidence="9 10" key="2">
    <citation type="journal article" date="2012" name="Stand. Genomic Sci.">
        <title>Complete genome sequence of the termite hindgut bacterium Spirochaeta coccoides type strain (SPN1(T)), reclassification in the genus Sphaerochaeta as Sphaerochaeta coccoides comb. nov. and emendations of the family Spirochaetaceae and the genus Sphaerochaeta.</title>
        <authorList>
            <person name="Abt B."/>
            <person name="Han C."/>
            <person name="Scheuner C."/>
            <person name="Lu M."/>
            <person name="Lapidus A."/>
            <person name="Nolan M."/>
            <person name="Lucas S."/>
            <person name="Hammon N."/>
            <person name="Deshpande S."/>
            <person name="Cheng J.F."/>
            <person name="Tapia R."/>
            <person name="Goodwin L.A."/>
            <person name="Pitluck S."/>
            <person name="Liolios K."/>
            <person name="Pagani I."/>
            <person name="Ivanova N."/>
            <person name="Mavromatis K."/>
            <person name="Mikhailova N."/>
            <person name="Huntemann M."/>
            <person name="Pati A."/>
            <person name="Chen A."/>
            <person name="Palaniappan K."/>
            <person name="Land M."/>
            <person name="Hauser L."/>
            <person name="Brambilla E.M."/>
            <person name="Rohde M."/>
            <person name="Spring S."/>
            <person name="Gronow S."/>
            <person name="Goker M."/>
            <person name="Woyke T."/>
            <person name="Bristow J."/>
            <person name="Eisen J.A."/>
            <person name="Markowitz V."/>
            <person name="Hugenholtz P."/>
            <person name="Kyrpides N.C."/>
            <person name="Klenk H.P."/>
            <person name="Detter J.C."/>
        </authorList>
    </citation>
    <scope>NUCLEOTIDE SEQUENCE [LARGE SCALE GENOMIC DNA]</scope>
    <source>
        <strain evidence="10">ATCC BAA-1237 / DSM 17374 / SPN1</strain>
    </source>
</reference>
<comment type="similarity">
    <text evidence="6">Belongs to the UPF0758 family.</text>
</comment>
<keyword evidence="5" id="KW-0482">Metalloprotease</keyword>
<keyword evidence="3" id="KW-0378">Hydrolase</keyword>
<name>F4GI24_PARC1</name>
<gene>
    <name evidence="9" type="ordered locus">Spico_1418</name>
</gene>
<evidence type="ECO:0000256" key="3">
    <source>
        <dbReference type="ARBA" id="ARBA00022801"/>
    </source>
</evidence>
<feature type="domain" description="MPN" evidence="8">
    <location>
        <begin position="107"/>
        <end position="228"/>
    </location>
</feature>
<dbReference type="Pfam" id="PF20582">
    <property type="entry name" value="UPF0758_N"/>
    <property type="match status" value="1"/>
</dbReference>
<reference evidence="10" key="1">
    <citation type="submission" date="2011-04" db="EMBL/GenBank/DDBJ databases">
        <title>The complete genome of Spirochaeta coccoides DSM 17374.</title>
        <authorList>
            <person name="Lucas S."/>
            <person name="Copeland A."/>
            <person name="Lapidus A."/>
            <person name="Bruce D."/>
            <person name="Goodwin L."/>
            <person name="Pitluck S."/>
            <person name="Peters L."/>
            <person name="Kyrpides N."/>
            <person name="Mavromatis K."/>
            <person name="Pagani I."/>
            <person name="Ivanova N."/>
            <person name="Ovchinnikova G."/>
            <person name="Lu M."/>
            <person name="Detter J.C."/>
            <person name="Tapia R."/>
            <person name="Han C."/>
            <person name="Land M."/>
            <person name="Hauser L."/>
            <person name="Markowitz V."/>
            <person name="Cheng J.-F."/>
            <person name="Hugenholtz P."/>
            <person name="Woyke T."/>
            <person name="Wu D."/>
            <person name="Spring S."/>
            <person name="Schroeder M."/>
            <person name="Brambilla E."/>
            <person name="Klenk H.-P."/>
            <person name="Eisen J.A."/>
        </authorList>
    </citation>
    <scope>NUCLEOTIDE SEQUENCE [LARGE SCALE GENOMIC DNA]</scope>
    <source>
        <strain evidence="10">ATCC BAA-1237 / DSM 17374 / SPN1</strain>
    </source>
</reference>
<dbReference type="CDD" id="cd08071">
    <property type="entry name" value="MPN_DUF2466"/>
    <property type="match status" value="1"/>
</dbReference>
<dbReference type="eggNOG" id="COG2003">
    <property type="taxonomic scope" value="Bacteria"/>
</dbReference>
<keyword evidence="10" id="KW-1185">Reference proteome</keyword>
<dbReference type="HOGENOM" id="CLU_073529_0_2_12"/>
<proteinExistence type="inferred from homology"/>
<feature type="compositionally biased region" description="Polar residues" evidence="7">
    <location>
        <begin position="1"/>
        <end position="13"/>
    </location>
</feature>